<dbReference type="EMBL" id="FNTJ01000003">
    <property type="protein sequence ID" value="SED37883.1"/>
    <property type="molecule type" value="Genomic_DNA"/>
</dbReference>
<name>A0A1H5A675_9PSED</name>
<evidence type="ECO:0000313" key="2">
    <source>
        <dbReference type="Proteomes" id="UP000198982"/>
    </source>
</evidence>
<dbReference type="Proteomes" id="UP000198982">
    <property type="component" value="Unassembled WGS sequence"/>
</dbReference>
<dbReference type="AlphaFoldDB" id="A0A1H5A675"/>
<accession>A0A1H5A675</accession>
<evidence type="ECO:0000313" key="1">
    <source>
        <dbReference type="EMBL" id="SED37883.1"/>
    </source>
</evidence>
<proteinExistence type="predicted"/>
<keyword evidence="2" id="KW-1185">Reference proteome</keyword>
<dbReference type="RefSeq" id="WP_092320957.1">
    <property type="nucleotide sequence ID" value="NZ_FNTJ01000003.1"/>
</dbReference>
<protein>
    <submittedName>
        <fullName evidence="1">Uncharacterized protein</fullName>
    </submittedName>
</protein>
<reference evidence="2" key="1">
    <citation type="submission" date="2016-10" db="EMBL/GenBank/DDBJ databases">
        <authorList>
            <person name="Varghese N."/>
            <person name="Submissions S."/>
        </authorList>
    </citation>
    <scope>NUCLEOTIDE SEQUENCE [LARGE SCALE GENOMIC DNA]</scope>
    <source>
        <strain evidence="2">DSM 9751</strain>
    </source>
</reference>
<gene>
    <name evidence="1" type="ORF">SAMN05216178_7006</name>
</gene>
<sequence length="85" mass="9537">MSADKTTKAKPKASVTPTGSDLALLDKLKHLLGCDTRELAMMAGMVVRSDEPTVEALIMMMNNTILELRHEILRLKPMPNMRRMK</sequence>
<organism evidence="1 2">
    <name type="scientific">Pseudomonas saponiphila</name>
    <dbReference type="NCBI Taxonomy" id="556534"/>
    <lineage>
        <taxon>Bacteria</taxon>
        <taxon>Pseudomonadati</taxon>
        <taxon>Pseudomonadota</taxon>
        <taxon>Gammaproteobacteria</taxon>
        <taxon>Pseudomonadales</taxon>
        <taxon>Pseudomonadaceae</taxon>
        <taxon>Pseudomonas</taxon>
    </lineage>
</organism>